<gene>
    <name evidence="1" type="ORF">BKA24_001747</name>
</gene>
<protein>
    <submittedName>
        <fullName evidence="1">Uncharacterized protein</fullName>
    </submittedName>
</protein>
<sequence>MTTTPTAELDSTAAAALITTDILAILEACTAEGFAIEDVSYEADSETGTLHARIHSADGAPRFAVVLGIVALPDPS</sequence>
<evidence type="ECO:0000313" key="1">
    <source>
        <dbReference type="EMBL" id="MBB4667038.1"/>
    </source>
</evidence>
<reference evidence="1 2" key="1">
    <citation type="submission" date="2020-08" db="EMBL/GenBank/DDBJ databases">
        <title>Sequencing the genomes of 1000 actinobacteria strains.</title>
        <authorList>
            <person name="Klenk H.-P."/>
        </authorList>
    </citation>
    <scope>NUCLEOTIDE SEQUENCE [LARGE SCALE GENOMIC DNA]</scope>
    <source>
        <strain evidence="1 2">DSM 24947</strain>
    </source>
</reference>
<name>A0A7W7BST7_9MICO</name>
<dbReference type="AlphaFoldDB" id="A0A7W7BST7"/>
<proteinExistence type="predicted"/>
<dbReference type="RefSeq" id="WP_184217162.1">
    <property type="nucleotide sequence ID" value="NZ_JACHMD010000001.1"/>
</dbReference>
<comment type="caution">
    <text evidence="1">The sequence shown here is derived from an EMBL/GenBank/DDBJ whole genome shotgun (WGS) entry which is preliminary data.</text>
</comment>
<evidence type="ECO:0000313" key="2">
    <source>
        <dbReference type="Proteomes" id="UP000573729"/>
    </source>
</evidence>
<organism evidence="1 2">
    <name type="scientific">Microbacterium marinum</name>
    <dbReference type="NCBI Taxonomy" id="421115"/>
    <lineage>
        <taxon>Bacteria</taxon>
        <taxon>Bacillati</taxon>
        <taxon>Actinomycetota</taxon>
        <taxon>Actinomycetes</taxon>
        <taxon>Micrococcales</taxon>
        <taxon>Microbacteriaceae</taxon>
        <taxon>Microbacterium</taxon>
    </lineage>
</organism>
<accession>A0A7W7BST7</accession>
<dbReference type="Proteomes" id="UP000573729">
    <property type="component" value="Unassembled WGS sequence"/>
</dbReference>
<keyword evidence="2" id="KW-1185">Reference proteome</keyword>
<dbReference type="EMBL" id="JACHMD010000001">
    <property type="protein sequence ID" value="MBB4667038.1"/>
    <property type="molecule type" value="Genomic_DNA"/>
</dbReference>